<reference evidence="12" key="2">
    <citation type="submission" date="2020-11" db="EMBL/GenBank/DDBJ databases">
        <authorList>
            <person name="Cecchin M."/>
            <person name="Marcolungo L."/>
            <person name="Rossato M."/>
            <person name="Girolomoni L."/>
            <person name="Cosentino E."/>
            <person name="Cuine S."/>
            <person name="Li-Beisson Y."/>
            <person name="Delledonne M."/>
            <person name="Ballottari M."/>
        </authorList>
    </citation>
    <scope>NUCLEOTIDE SEQUENCE</scope>
    <source>
        <strain evidence="12">211/11P</strain>
        <tissue evidence="12">Whole cell</tissue>
    </source>
</reference>
<gene>
    <name evidence="12" type="ORF">D9Q98_004396</name>
</gene>
<dbReference type="PANTHER" id="PTHR13832:SF699">
    <property type="entry name" value="INTEGRIN-LINKED KINASE-ASSOCIATED SERINE_THREONINE PHOSPHATASE 2C"/>
    <property type="match status" value="1"/>
</dbReference>
<dbReference type="Pfam" id="PF00481">
    <property type="entry name" value="PP2C"/>
    <property type="match status" value="2"/>
</dbReference>
<dbReference type="InterPro" id="IPR015655">
    <property type="entry name" value="PP2C"/>
</dbReference>
<organism evidence="12 13">
    <name type="scientific">Chlorella vulgaris</name>
    <name type="common">Green alga</name>
    <dbReference type="NCBI Taxonomy" id="3077"/>
    <lineage>
        <taxon>Eukaryota</taxon>
        <taxon>Viridiplantae</taxon>
        <taxon>Chlorophyta</taxon>
        <taxon>core chlorophytes</taxon>
        <taxon>Trebouxiophyceae</taxon>
        <taxon>Chlorellales</taxon>
        <taxon>Chlorellaceae</taxon>
        <taxon>Chlorella clade</taxon>
        <taxon>Chlorella</taxon>
    </lineage>
</organism>
<dbReference type="GO" id="GO:0046872">
    <property type="term" value="F:metal ion binding"/>
    <property type="evidence" value="ECO:0007669"/>
    <property type="project" value="UniProtKB-KW"/>
</dbReference>
<feature type="region of interest" description="Disordered" evidence="10">
    <location>
        <begin position="221"/>
        <end position="279"/>
    </location>
</feature>
<evidence type="ECO:0000313" key="12">
    <source>
        <dbReference type="EMBL" id="KAI3431339.1"/>
    </source>
</evidence>
<evidence type="ECO:0000256" key="6">
    <source>
        <dbReference type="ARBA" id="ARBA00022842"/>
    </source>
</evidence>
<feature type="domain" description="PPM-type phosphatase" evidence="11">
    <location>
        <begin position="61"/>
        <end position="414"/>
    </location>
</feature>
<protein>
    <recommendedName>
        <fullName evidence="3">protein-serine/threonine phosphatase</fullName>
        <ecNumber evidence="3">3.1.3.16</ecNumber>
    </recommendedName>
</protein>
<feature type="region of interest" description="Disordered" evidence="10">
    <location>
        <begin position="1"/>
        <end position="71"/>
    </location>
</feature>
<dbReference type="CDD" id="cd00143">
    <property type="entry name" value="PP2Cc"/>
    <property type="match status" value="1"/>
</dbReference>
<keyword evidence="7 9" id="KW-0904">Protein phosphatase</keyword>
<dbReference type="Gene3D" id="3.60.40.10">
    <property type="entry name" value="PPM-type phosphatase domain"/>
    <property type="match status" value="1"/>
</dbReference>
<dbReference type="EMBL" id="SIDB01000006">
    <property type="protein sequence ID" value="KAI3431339.1"/>
    <property type="molecule type" value="Genomic_DNA"/>
</dbReference>
<evidence type="ECO:0000256" key="3">
    <source>
        <dbReference type="ARBA" id="ARBA00013081"/>
    </source>
</evidence>
<dbReference type="PANTHER" id="PTHR13832">
    <property type="entry name" value="PROTEIN PHOSPHATASE 2C"/>
    <property type="match status" value="1"/>
</dbReference>
<evidence type="ECO:0000256" key="4">
    <source>
        <dbReference type="ARBA" id="ARBA00022723"/>
    </source>
</evidence>
<keyword evidence="6" id="KW-0460">Magnesium</keyword>
<feature type="compositionally biased region" description="Low complexity" evidence="10">
    <location>
        <begin position="252"/>
        <end position="276"/>
    </location>
</feature>
<dbReference type="InterPro" id="IPR000222">
    <property type="entry name" value="PP2C_BS"/>
</dbReference>
<dbReference type="SMART" id="SM00332">
    <property type="entry name" value="PP2Cc"/>
    <property type="match status" value="1"/>
</dbReference>
<dbReference type="SUPFAM" id="SSF81606">
    <property type="entry name" value="PP2C-like"/>
    <property type="match status" value="1"/>
</dbReference>
<name>A0A9D4TPW3_CHLVU</name>
<dbReference type="OrthoDB" id="10264738at2759"/>
<dbReference type="AlphaFoldDB" id="A0A9D4TPW3"/>
<evidence type="ECO:0000256" key="1">
    <source>
        <dbReference type="ARBA" id="ARBA00001936"/>
    </source>
</evidence>
<dbReference type="PROSITE" id="PS51746">
    <property type="entry name" value="PPM_2"/>
    <property type="match status" value="1"/>
</dbReference>
<dbReference type="InterPro" id="IPR036457">
    <property type="entry name" value="PPM-type-like_dom_sf"/>
</dbReference>
<comment type="cofactor">
    <cofactor evidence="1">
        <name>Mn(2+)</name>
        <dbReference type="ChEBI" id="CHEBI:29035"/>
    </cofactor>
</comment>
<keyword evidence="8" id="KW-0464">Manganese</keyword>
<comment type="cofactor">
    <cofactor evidence="2">
        <name>Mg(2+)</name>
        <dbReference type="ChEBI" id="CHEBI:18420"/>
    </cofactor>
</comment>
<evidence type="ECO:0000256" key="5">
    <source>
        <dbReference type="ARBA" id="ARBA00022801"/>
    </source>
</evidence>
<comment type="caution">
    <text evidence="12">The sequence shown here is derived from an EMBL/GenBank/DDBJ whole genome shotgun (WGS) entry which is preliminary data.</text>
</comment>
<evidence type="ECO:0000256" key="2">
    <source>
        <dbReference type="ARBA" id="ARBA00001946"/>
    </source>
</evidence>
<evidence type="ECO:0000256" key="7">
    <source>
        <dbReference type="ARBA" id="ARBA00022912"/>
    </source>
</evidence>
<keyword evidence="5 9" id="KW-0378">Hydrolase</keyword>
<evidence type="ECO:0000256" key="10">
    <source>
        <dbReference type="SAM" id="MobiDB-lite"/>
    </source>
</evidence>
<dbReference type="PROSITE" id="PS01032">
    <property type="entry name" value="PPM_1"/>
    <property type="match status" value="1"/>
</dbReference>
<evidence type="ECO:0000256" key="8">
    <source>
        <dbReference type="ARBA" id="ARBA00023211"/>
    </source>
</evidence>
<accession>A0A9D4TPW3</accession>
<reference evidence="12" key="1">
    <citation type="journal article" date="2019" name="Plant J.">
        <title>Chlorella vulgaris genome assembly and annotation reveals the molecular basis for metabolic acclimation to high light conditions.</title>
        <authorList>
            <person name="Cecchin M."/>
            <person name="Marcolungo L."/>
            <person name="Rossato M."/>
            <person name="Girolomoni L."/>
            <person name="Cosentino E."/>
            <person name="Cuine S."/>
            <person name="Li-Beisson Y."/>
            <person name="Delledonne M."/>
            <person name="Ballottari M."/>
        </authorList>
    </citation>
    <scope>NUCLEOTIDE SEQUENCE</scope>
    <source>
        <strain evidence="12">211/11P</strain>
    </source>
</reference>
<dbReference type="InterPro" id="IPR001932">
    <property type="entry name" value="PPM-type_phosphatase-like_dom"/>
</dbReference>
<evidence type="ECO:0000313" key="13">
    <source>
        <dbReference type="Proteomes" id="UP001055712"/>
    </source>
</evidence>
<proteinExistence type="inferred from homology"/>
<sequence length="424" mass="44403">MGLFDSLPAPTNQAPLKRNAESLAAPLQDSSDSKKPRGDAAANAAMNGGSGGGPAWGGSLEAASSEDKGSRLTMEDVAVIKTEAGTPSTQGCRLAFFGVFDGHGGSAVARYAAEQLHGCVMAAGLRQEADRLVSAAAAGGAGSLPATNVKQCKAAIAEGFRELDRQVLELSAKEGWQDGCTAVAVWVVGSTCLVANVGDSRCVLARTPQAAPAAAAAAQAASGAVRSPHKLQQRQRTGSNKQQLAGLDTAVQQPAQEPKQSPAPQQQQQKQQPAGEQQEKVEALKAITLTREHKAIFAQERQRIERAGSFVSSDGRLAGRVEVSRAFGDRAFKKLGMSAVPDVQAFQVSARDAFLLLACDGFWGVFSPQDAVEFAQQELVGKGNSVKQTCNRLIHEAIRERGCKDNCTVMLVLLRHVPAAGTHS</sequence>
<evidence type="ECO:0000259" key="11">
    <source>
        <dbReference type="PROSITE" id="PS51746"/>
    </source>
</evidence>
<dbReference type="Proteomes" id="UP001055712">
    <property type="component" value="Unassembled WGS sequence"/>
</dbReference>
<dbReference type="EC" id="3.1.3.16" evidence="3"/>
<evidence type="ECO:0000256" key="9">
    <source>
        <dbReference type="RuleBase" id="RU003465"/>
    </source>
</evidence>
<keyword evidence="13" id="KW-1185">Reference proteome</keyword>
<keyword evidence="4" id="KW-0479">Metal-binding</keyword>
<comment type="similarity">
    <text evidence="9">Belongs to the PP2C family.</text>
</comment>
<dbReference type="GO" id="GO:0004722">
    <property type="term" value="F:protein serine/threonine phosphatase activity"/>
    <property type="evidence" value="ECO:0007669"/>
    <property type="project" value="UniProtKB-EC"/>
</dbReference>
<feature type="compositionally biased region" description="Polar residues" evidence="10">
    <location>
        <begin position="234"/>
        <end position="243"/>
    </location>
</feature>